<evidence type="ECO:0000313" key="3">
    <source>
        <dbReference type="Proteomes" id="UP000249218"/>
    </source>
</evidence>
<organism evidence="2 3">
    <name type="scientific">Helicoverpa armigera</name>
    <name type="common">Cotton bollworm</name>
    <name type="synonym">Heliothis armigera</name>
    <dbReference type="NCBI Taxonomy" id="29058"/>
    <lineage>
        <taxon>Eukaryota</taxon>
        <taxon>Metazoa</taxon>
        <taxon>Ecdysozoa</taxon>
        <taxon>Arthropoda</taxon>
        <taxon>Hexapoda</taxon>
        <taxon>Insecta</taxon>
        <taxon>Pterygota</taxon>
        <taxon>Neoptera</taxon>
        <taxon>Endopterygota</taxon>
        <taxon>Lepidoptera</taxon>
        <taxon>Glossata</taxon>
        <taxon>Ditrysia</taxon>
        <taxon>Noctuoidea</taxon>
        <taxon>Noctuidae</taxon>
        <taxon>Heliothinae</taxon>
        <taxon>Helicoverpa</taxon>
    </lineage>
</organism>
<evidence type="ECO:0000313" key="2">
    <source>
        <dbReference type="EMBL" id="PZC77050.1"/>
    </source>
</evidence>
<feature type="transmembrane region" description="Helical" evidence="1">
    <location>
        <begin position="52"/>
        <end position="70"/>
    </location>
</feature>
<evidence type="ECO:0000256" key="1">
    <source>
        <dbReference type="SAM" id="Phobius"/>
    </source>
</evidence>
<dbReference type="Proteomes" id="UP000249218">
    <property type="component" value="Unassembled WGS sequence"/>
</dbReference>
<name>A0A2W1BW78_HELAM</name>
<dbReference type="EMBL" id="KZ149937">
    <property type="protein sequence ID" value="PZC77050.1"/>
    <property type="molecule type" value="Genomic_DNA"/>
</dbReference>
<feature type="transmembrane region" description="Helical" evidence="1">
    <location>
        <begin position="142"/>
        <end position="168"/>
    </location>
</feature>
<protein>
    <recommendedName>
        <fullName evidence="4">Gustatory receptor</fullName>
    </recommendedName>
</protein>
<gene>
    <name evidence="2" type="primary">HaOG200699</name>
    <name evidence="2" type="ORF">B5X24_HaOG200699</name>
</gene>
<reference evidence="2 3" key="1">
    <citation type="journal article" date="2017" name="BMC Biol.">
        <title>Genomic innovations, transcriptional plasticity and gene loss underlying the evolution and divergence of two highly polyphagous and invasive Helicoverpa pest species.</title>
        <authorList>
            <person name="Pearce S.L."/>
            <person name="Clarke D.F."/>
            <person name="East P.D."/>
            <person name="Elfekih S."/>
            <person name="Gordon K.H."/>
            <person name="Jermiin L.S."/>
            <person name="McGaughran A."/>
            <person name="Oakeshott J.G."/>
            <person name="Papanikolaou A."/>
            <person name="Perera O.P."/>
            <person name="Rane R.V."/>
            <person name="Richards S."/>
            <person name="Tay W.T."/>
            <person name="Walsh T.K."/>
            <person name="Anderson A."/>
            <person name="Anderson C.J."/>
            <person name="Asgari S."/>
            <person name="Board P.G."/>
            <person name="Bretschneider A."/>
            <person name="Campbell P.M."/>
            <person name="Chertemps T."/>
            <person name="Christeller J.T."/>
            <person name="Coppin C.W."/>
            <person name="Downes S.J."/>
            <person name="Duan G."/>
            <person name="Farnsworth C.A."/>
            <person name="Good R.T."/>
            <person name="Han L.B."/>
            <person name="Han Y.C."/>
            <person name="Hatje K."/>
            <person name="Horne I."/>
            <person name="Huang Y.P."/>
            <person name="Hughes D.S."/>
            <person name="Jacquin-Joly E."/>
            <person name="James W."/>
            <person name="Jhangiani S."/>
            <person name="Kollmar M."/>
            <person name="Kuwar S.S."/>
            <person name="Li S."/>
            <person name="Liu N.Y."/>
            <person name="Maibeche M.T."/>
            <person name="Miller J.R."/>
            <person name="Montagne N."/>
            <person name="Perry T."/>
            <person name="Qu J."/>
            <person name="Song S.V."/>
            <person name="Sutton G.G."/>
            <person name="Vogel H."/>
            <person name="Walenz B.P."/>
            <person name="Xu W."/>
            <person name="Zhang H.J."/>
            <person name="Zou Z."/>
            <person name="Batterham P."/>
            <person name="Edwards O.R."/>
            <person name="Feyereisen R."/>
            <person name="Gibbs R.A."/>
            <person name="Heckel D.G."/>
            <person name="McGrath A."/>
            <person name="Robin C."/>
            <person name="Scherer S.E."/>
            <person name="Worley K.C."/>
            <person name="Wu Y.D."/>
        </authorList>
    </citation>
    <scope>NUCLEOTIDE SEQUENCE [LARGE SCALE GENOMIC DNA]</scope>
    <source>
        <strain evidence="2">Harm_GR_Male_#8</strain>
        <tissue evidence="2">Whole organism</tissue>
    </source>
</reference>
<keyword evidence="1" id="KW-1133">Transmembrane helix</keyword>
<dbReference type="AlphaFoldDB" id="A0A2W1BW78"/>
<keyword evidence="3" id="KW-1185">Reference proteome</keyword>
<proteinExistence type="predicted"/>
<sequence>MSVVEDGISNSNDRNVIGKDAQAWLKPWNLMDALFICSKFKIKDNVISSNSLFYNIMSITSCLVLVLIYFYCIFKDCFHIAWEGLLLAKYVHYCFEYLVYVIGVIIAYFFNIKNRHSNVVFALKIQRICEIFKIHGKSLKSLIVLNWVLVIVLNSYQVFWVFFFYYAFSRYGFPIEELVPNYFNIQFDVNAVHTSRIMKLMWQTLRTWLEGLQNVYIVEDEDVEHYWRKIIAVYKEIIEAYDIFRKSFQVLVRE</sequence>
<evidence type="ECO:0008006" key="4">
    <source>
        <dbReference type="Google" id="ProtNLM"/>
    </source>
</evidence>
<accession>A0A2W1BW78</accession>
<feature type="transmembrane region" description="Helical" evidence="1">
    <location>
        <begin position="90"/>
        <end position="110"/>
    </location>
</feature>
<keyword evidence="1" id="KW-0812">Transmembrane</keyword>
<keyword evidence="1" id="KW-0472">Membrane</keyword>